<accession>A0AAN7MWF0</accession>
<evidence type="ECO:0008006" key="3">
    <source>
        <dbReference type="Google" id="ProtNLM"/>
    </source>
</evidence>
<evidence type="ECO:0000313" key="1">
    <source>
        <dbReference type="EMBL" id="KAK4813011.1"/>
    </source>
</evidence>
<name>A0AAN7MWF0_MYCAM</name>
<organism evidence="1 2">
    <name type="scientific">Mycteria americana</name>
    <name type="common">Wood stork</name>
    <dbReference type="NCBI Taxonomy" id="33587"/>
    <lineage>
        <taxon>Eukaryota</taxon>
        <taxon>Metazoa</taxon>
        <taxon>Chordata</taxon>
        <taxon>Craniata</taxon>
        <taxon>Vertebrata</taxon>
        <taxon>Euteleostomi</taxon>
        <taxon>Archelosauria</taxon>
        <taxon>Archosauria</taxon>
        <taxon>Dinosauria</taxon>
        <taxon>Saurischia</taxon>
        <taxon>Theropoda</taxon>
        <taxon>Coelurosauria</taxon>
        <taxon>Aves</taxon>
        <taxon>Neognathae</taxon>
        <taxon>Neoaves</taxon>
        <taxon>Aequornithes</taxon>
        <taxon>Ciconiiformes</taxon>
        <taxon>Ciconiidae</taxon>
        <taxon>Mycteria</taxon>
    </lineage>
</organism>
<sequence>MRKDSLSQLGSPWDRCCSTLFNIFIRDLDDGIESTLTRFADGGELDTSQGRAILKRDLDRLEEWASKNCMKFKGMARLNNPRSLSRSSSDLCSRPFTSFFALLWTRSSVNVFLVAKQPQFPQPLLIRLLLQTLHQLRCPSLDTLQPLNVPLVVGGPKLNTVFKVRPHQCRVQGHDHFPSPAGHAIFDTSQDAIGFLGRLGTLLANSLAAFTLQSTTQTWRKQTGLDLPITSIQDSSTQKCRLDKEQNREVQCCQFIESQVTKGTRLFTLHAAATSQAIEQSHRTQTQGRFYFGEFISDMQKPQQLHKADQKKNVIFLLENTPAQNIRA</sequence>
<dbReference type="EMBL" id="JAUNZN010000013">
    <property type="protein sequence ID" value="KAK4813011.1"/>
    <property type="molecule type" value="Genomic_DNA"/>
</dbReference>
<keyword evidence="2" id="KW-1185">Reference proteome</keyword>
<evidence type="ECO:0000313" key="2">
    <source>
        <dbReference type="Proteomes" id="UP001333110"/>
    </source>
</evidence>
<dbReference type="Proteomes" id="UP001333110">
    <property type="component" value="Unassembled WGS sequence"/>
</dbReference>
<comment type="caution">
    <text evidence="1">The sequence shown here is derived from an EMBL/GenBank/DDBJ whole genome shotgun (WGS) entry which is preliminary data.</text>
</comment>
<gene>
    <name evidence="1" type="ORF">QYF61_005877</name>
</gene>
<dbReference type="AlphaFoldDB" id="A0AAN7MWF0"/>
<proteinExistence type="predicted"/>
<reference evidence="1 2" key="1">
    <citation type="journal article" date="2023" name="J. Hered.">
        <title>Chromosome-level genome of the wood stork (Mycteria americana) provides insight into avian chromosome evolution.</title>
        <authorList>
            <person name="Flamio R. Jr."/>
            <person name="Ramstad K.M."/>
        </authorList>
    </citation>
    <scope>NUCLEOTIDE SEQUENCE [LARGE SCALE GENOMIC DNA]</scope>
    <source>
        <strain evidence="1">JAX WOST 10</strain>
    </source>
</reference>
<protein>
    <recommendedName>
        <fullName evidence="3">Rna-directed dna polymerase from mobile element jockey-like</fullName>
    </recommendedName>
</protein>